<dbReference type="SUPFAM" id="SSF46785">
    <property type="entry name" value="Winged helix' DNA-binding domain"/>
    <property type="match status" value="1"/>
</dbReference>
<sequence length="153" mass="17062">MVKEERNRQRGYGDLAQAIMEVVGHADRPLTPAQVREALGEQLAYTTVMTVLARLHDQGVLRRERAGRAFAYTAIGDPANVTARRMHRLLDVDRDRAGVLAHFVDALTPEDERVLRDLLQQVATDQIATDQAATDQYGPAPIRHDGTPTEERP</sequence>
<comment type="similarity">
    <text evidence="1">Belongs to the BlaI transcriptional regulatory family.</text>
</comment>
<dbReference type="InterPro" id="IPR036390">
    <property type="entry name" value="WH_DNA-bd_sf"/>
</dbReference>
<dbReference type="Proteomes" id="UP001501570">
    <property type="component" value="Unassembled WGS sequence"/>
</dbReference>
<evidence type="ECO:0000256" key="2">
    <source>
        <dbReference type="ARBA" id="ARBA00023015"/>
    </source>
</evidence>
<dbReference type="InterPro" id="IPR036388">
    <property type="entry name" value="WH-like_DNA-bd_sf"/>
</dbReference>
<organism evidence="6 7">
    <name type="scientific">Rugosimonospora acidiphila</name>
    <dbReference type="NCBI Taxonomy" id="556531"/>
    <lineage>
        <taxon>Bacteria</taxon>
        <taxon>Bacillati</taxon>
        <taxon>Actinomycetota</taxon>
        <taxon>Actinomycetes</taxon>
        <taxon>Micromonosporales</taxon>
        <taxon>Micromonosporaceae</taxon>
        <taxon>Rugosimonospora</taxon>
    </lineage>
</organism>
<accession>A0ABP9RSY7</accession>
<comment type="caution">
    <text evidence="6">The sequence shown here is derived from an EMBL/GenBank/DDBJ whole genome shotgun (WGS) entry which is preliminary data.</text>
</comment>
<evidence type="ECO:0000313" key="7">
    <source>
        <dbReference type="Proteomes" id="UP001501570"/>
    </source>
</evidence>
<keyword evidence="2" id="KW-0805">Transcription regulation</keyword>
<proteinExistence type="inferred from homology"/>
<dbReference type="EMBL" id="BAABJQ010000007">
    <property type="protein sequence ID" value="GAA5185935.1"/>
    <property type="molecule type" value="Genomic_DNA"/>
</dbReference>
<dbReference type="Pfam" id="PF03965">
    <property type="entry name" value="Penicillinase_R"/>
    <property type="match status" value="1"/>
</dbReference>
<dbReference type="InterPro" id="IPR005650">
    <property type="entry name" value="BlaI_family"/>
</dbReference>
<evidence type="ECO:0000256" key="3">
    <source>
        <dbReference type="ARBA" id="ARBA00023125"/>
    </source>
</evidence>
<evidence type="ECO:0000313" key="6">
    <source>
        <dbReference type="EMBL" id="GAA5185935.1"/>
    </source>
</evidence>
<evidence type="ECO:0000256" key="5">
    <source>
        <dbReference type="SAM" id="MobiDB-lite"/>
    </source>
</evidence>
<evidence type="ECO:0000256" key="4">
    <source>
        <dbReference type="ARBA" id="ARBA00023163"/>
    </source>
</evidence>
<evidence type="ECO:0000256" key="1">
    <source>
        <dbReference type="ARBA" id="ARBA00011046"/>
    </source>
</evidence>
<feature type="region of interest" description="Disordered" evidence="5">
    <location>
        <begin position="127"/>
        <end position="153"/>
    </location>
</feature>
<feature type="compositionally biased region" description="Low complexity" evidence="5">
    <location>
        <begin position="127"/>
        <end position="136"/>
    </location>
</feature>
<keyword evidence="3" id="KW-0238">DNA-binding</keyword>
<protein>
    <submittedName>
        <fullName evidence="6">BlaI/MecI/CopY family transcriptional regulator</fullName>
    </submittedName>
</protein>
<dbReference type="RefSeq" id="WP_345630180.1">
    <property type="nucleotide sequence ID" value="NZ_BAABJQ010000007.1"/>
</dbReference>
<gene>
    <name evidence="6" type="ORF">GCM10023322_31110</name>
</gene>
<keyword evidence="4" id="KW-0804">Transcription</keyword>
<dbReference type="Gene3D" id="1.10.10.10">
    <property type="entry name" value="Winged helix-like DNA-binding domain superfamily/Winged helix DNA-binding domain"/>
    <property type="match status" value="1"/>
</dbReference>
<name>A0ABP9RSY7_9ACTN</name>
<keyword evidence="7" id="KW-1185">Reference proteome</keyword>
<reference evidence="7" key="1">
    <citation type="journal article" date="2019" name="Int. J. Syst. Evol. Microbiol.">
        <title>The Global Catalogue of Microorganisms (GCM) 10K type strain sequencing project: providing services to taxonomists for standard genome sequencing and annotation.</title>
        <authorList>
            <consortium name="The Broad Institute Genomics Platform"/>
            <consortium name="The Broad Institute Genome Sequencing Center for Infectious Disease"/>
            <person name="Wu L."/>
            <person name="Ma J."/>
        </authorList>
    </citation>
    <scope>NUCLEOTIDE SEQUENCE [LARGE SCALE GENOMIC DNA]</scope>
    <source>
        <strain evidence="7">JCM 18304</strain>
    </source>
</reference>
<feature type="compositionally biased region" description="Basic and acidic residues" evidence="5">
    <location>
        <begin position="142"/>
        <end position="153"/>
    </location>
</feature>